<keyword evidence="2" id="KW-1185">Reference proteome</keyword>
<feature type="compositionally biased region" description="Basic and acidic residues" evidence="1">
    <location>
        <begin position="333"/>
        <end position="343"/>
    </location>
</feature>
<dbReference type="AlphaFoldDB" id="A0A915J0Q9"/>
<evidence type="ECO:0000313" key="2">
    <source>
        <dbReference type="Proteomes" id="UP000887565"/>
    </source>
</evidence>
<sequence>MPISFGTILYFPGRSWWSGKSIFRLFDMDNLLKSYFETLFALPRDGRKFADLSTHAISASNAQFREIFNEKLDSLIYDVDRFDSVLECLYNVKKAEIDFKQAQIECVKTLSADLITQTKKSDHIRKRLTDRAASKLVESKPTSLPTEPTIAKSISSEFLIPDLPKAPSLSDYGLAKRIDPSRSQSNCCLSFPDGESSKGENSASNYQLPKAPQMSDYGLTANNLVSKNIESWMKNDKFCVNNIPKAPSLSDYGLTDKFVTGKALGTLEDQKIVSFEKLMWDMSEKLVAKILHVEMLALSNYIRNSNPEEVKSGKDLEKQNEKSDQMAQGYRPRAVEHVINNDRRSKKHSNAASSGSMNGSFMDVSPTKFNYMDFLRKSNKVTAKLVFDNTDDSLTDIAK</sequence>
<proteinExistence type="predicted"/>
<feature type="region of interest" description="Disordered" evidence="1">
    <location>
        <begin position="189"/>
        <end position="210"/>
    </location>
</feature>
<evidence type="ECO:0000256" key="1">
    <source>
        <dbReference type="SAM" id="MobiDB-lite"/>
    </source>
</evidence>
<reference evidence="3" key="1">
    <citation type="submission" date="2022-11" db="UniProtKB">
        <authorList>
            <consortium name="WormBaseParasite"/>
        </authorList>
    </citation>
    <scope>IDENTIFICATION</scope>
</reference>
<organism evidence="2 3">
    <name type="scientific">Romanomermis culicivorax</name>
    <name type="common">Nematode worm</name>
    <dbReference type="NCBI Taxonomy" id="13658"/>
    <lineage>
        <taxon>Eukaryota</taxon>
        <taxon>Metazoa</taxon>
        <taxon>Ecdysozoa</taxon>
        <taxon>Nematoda</taxon>
        <taxon>Enoplea</taxon>
        <taxon>Dorylaimia</taxon>
        <taxon>Mermithida</taxon>
        <taxon>Mermithoidea</taxon>
        <taxon>Mermithidae</taxon>
        <taxon>Romanomermis</taxon>
    </lineage>
</organism>
<protein>
    <submittedName>
        <fullName evidence="3">Uncharacterized protein</fullName>
    </submittedName>
</protein>
<feature type="compositionally biased region" description="Low complexity" evidence="1">
    <location>
        <begin position="350"/>
        <end position="359"/>
    </location>
</feature>
<dbReference type="WBParaSite" id="nRc.2.0.1.t20046-RA">
    <property type="protein sequence ID" value="nRc.2.0.1.t20046-RA"/>
    <property type="gene ID" value="nRc.2.0.1.g20046"/>
</dbReference>
<feature type="compositionally biased region" description="Basic and acidic residues" evidence="1">
    <location>
        <begin position="307"/>
        <end position="324"/>
    </location>
</feature>
<evidence type="ECO:0000313" key="3">
    <source>
        <dbReference type="WBParaSite" id="nRc.2.0.1.t20046-RA"/>
    </source>
</evidence>
<name>A0A915J0Q9_ROMCU</name>
<feature type="region of interest" description="Disordered" evidence="1">
    <location>
        <begin position="307"/>
        <end position="359"/>
    </location>
</feature>
<dbReference type="Proteomes" id="UP000887565">
    <property type="component" value="Unplaced"/>
</dbReference>
<accession>A0A915J0Q9</accession>